<dbReference type="OrthoDB" id="5220781at2759"/>
<keyword evidence="2" id="KW-0812">Transmembrane</keyword>
<reference evidence="3 4" key="1">
    <citation type="submission" date="2015-09" db="EMBL/GenBank/DDBJ databases">
        <title>Host preference determinants of Valsa canker pathogens revealed by comparative genomics.</title>
        <authorList>
            <person name="Yin Z."/>
            <person name="Huang L."/>
        </authorList>
    </citation>
    <scope>NUCLEOTIDE SEQUENCE [LARGE SCALE GENOMIC DNA]</scope>
    <source>
        <strain evidence="3 4">SXYLt</strain>
    </source>
</reference>
<keyword evidence="2" id="KW-1133">Transmembrane helix</keyword>
<feature type="compositionally biased region" description="Low complexity" evidence="1">
    <location>
        <begin position="106"/>
        <end position="122"/>
    </location>
</feature>
<name>A0A423XKD2_9PEZI</name>
<keyword evidence="2" id="KW-0472">Membrane</keyword>
<organism evidence="3 4">
    <name type="scientific">Cytospora leucostoma</name>
    <dbReference type="NCBI Taxonomy" id="1230097"/>
    <lineage>
        <taxon>Eukaryota</taxon>
        <taxon>Fungi</taxon>
        <taxon>Dikarya</taxon>
        <taxon>Ascomycota</taxon>
        <taxon>Pezizomycotina</taxon>
        <taxon>Sordariomycetes</taxon>
        <taxon>Sordariomycetidae</taxon>
        <taxon>Diaporthales</taxon>
        <taxon>Cytosporaceae</taxon>
        <taxon>Cytospora</taxon>
    </lineage>
</organism>
<dbReference type="EMBL" id="LKEB01000004">
    <property type="protein sequence ID" value="ROW16741.1"/>
    <property type="molecule type" value="Genomic_DNA"/>
</dbReference>
<dbReference type="Proteomes" id="UP000285146">
    <property type="component" value="Unassembled WGS sequence"/>
</dbReference>
<proteinExistence type="predicted"/>
<evidence type="ECO:0000313" key="3">
    <source>
        <dbReference type="EMBL" id="ROW16741.1"/>
    </source>
</evidence>
<keyword evidence="4" id="KW-1185">Reference proteome</keyword>
<evidence type="ECO:0000256" key="2">
    <source>
        <dbReference type="SAM" id="Phobius"/>
    </source>
</evidence>
<feature type="region of interest" description="Disordered" evidence="1">
    <location>
        <begin position="217"/>
        <end position="252"/>
    </location>
</feature>
<accession>A0A423XKD2</accession>
<dbReference type="InParanoid" id="A0A423XKD2"/>
<evidence type="ECO:0000256" key="1">
    <source>
        <dbReference type="SAM" id="MobiDB-lite"/>
    </source>
</evidence>
<feature type="region of interest" description="Disordered" evidence="1">
    <location>
        <begin position="83"/>
        <end position="122"/>
    </location>
</feature>
<feature type="compositionally biased region" description="Low complexity" evidence="1">
    <location>
        <begin position="221"/>
        <end position="240"/>
    </location>
</feature>
<sequence length="364" mass="38824">MAFDTSDSQTTPISIADIIEGLPMALKSSLEPLRTIRRSVSIRGWASYFLEVSSNTMGTTASHETDHTTIVSGTSATAVEMQQSSNSGELAAVQESSHSGAAVGKTHSQAQAQAHNSQTQQSVTGLNNVMPEQNVGINRFCGLQGQLLVSNALSMGISPTGPVAGKGSSNPRSDNRTDRKAYVQGVAWLIHGLPEDLDGHERTELIQAMPAALLEGAYRTSPSSSRSSYPSSASSSSSSPHHSRRSSSSDHRSLMHRAVQAAVAQLLIPLQLMWAYLVLLLGLAAELERRYDLAEQVVRHSGELGYTVGRRGVRLSEAIYSNGGARRVGRLVTGAVTYTAEGLVRGVSDGIRESRTERRRIGGS</sequence>
<feature type="transmembrane region" description="Helical" evidence="2">
    <location>
        <begin position="262"/>
        <end position="283"/>
    </location>
</feature>
<gene>
    <name evidence="3" type="ORF">VPNG_01662</name>
</gene>
<protein>
    <submittedName>
        <fullName evidence="3">Uncharacterized protein</fullName>
    </submittedName>
</protein>
<dbReference type="AlphaFoldDB" id="A0A423XKD2"/>
<comment type="caution">
    <text evidence="3">The sequence shown here is derived from an EMBL/GenBank/DDBJ whole genome shotgun (WGS) entry which is preliminary data.</text>
</comment>
<feature type="compositionally biased region" description="Polar residues" evidence="1">
    <location>
        <begin position="83"/>
        <end position="99"/>
    </location>
</feature>
<evidence type="ECO:0000313" key="4">
    <source>
        <dbReference type="Proteomes" id="UP000285146"/>
    </source>
</evidence>